<dbReference type="InterPro" id="IPR000160">
    <property type="entry name" value="GGDEF_dom"/>
</dbReference>
<dbReference type="CDD" id="cd01948">
    <property type="entry name" value="EAL"/>
    <property type="match status" value="1"/>
</dbReference>
<feature type="compositionally biased region" description="Basic and acidic residues" evidence="1">
    <location>
        <begin position="8"/>
        <end position="22"/>
    </location>
</feature>
<evidence type="ECO:0000313" key="7">
    <source>
        <dbReference type="Proteomes" id="UP000753376"/>
    </source>
</evidence>
<dbReference type="NCBIfam" id="TIGR00254">
    <property type="entry name" value="GGDEF"/>
    <property type="match status" value="1"/>
</dbReference>
<dbReference type="Pfam" id="PF08447">
    <property type="entry name" value="PAS_3"/>
    <property type="match status" value="1"/>
</dbReference>
<dbReference type="Pfam" id="PF00563">
    <property type="entry name" value="EAL"/>
    <property type="match status" value="1"/>
</dbReference>
<dbReference type="RefSeq" id="WP_216007423.1">
    <property type="nucleotide sequence ID" value="NZ_JAHKPV010000006.1"/>
</dbReference>
<dbReference type="InterPro" id="IPR001610">
    <property type="entry name" value="PAC"/>
</dbReference>
<evidence type="ECO:0000256" key="1">
    <source>
        <dbReference type="SAM" id="MobiDB-lite"/>
    </source>
</evidence>
<evidence type="ECO:0000259" key="5">
    <source>
        <dbReference type="PROSITE" id="PS50887"/>
    </source>
</evidence>
<dbReference type="Pfam" id="PF00990">
    <property type="entry name" value="GGDEF"/>
    <property type="match status" value="1"/>
</dbReference>
<dbReference type="InterPro" id="IPR000700">
    <property type="entry name" value="PAS-assoc_C"/>
</dbReference>
<dbReference type="InterPro" id="IPR052155">
    <property type="entry name" value="Biofilm_reg_signaling"/>
</dbReference>
<dbReference type="PANTHER" id="PTHR44757:SF2">
    <property type="entry name" value="BIOFILM ARCHITECTURE MAINTENANCE PROTEIN MBAA"/>
    <property type="match status" value="1"/>
</dbReference>
<sequence length="993" mass="111069">MTSSSNSEADHAKPSSGADHEASAAARTQRLALVDRALSEMNQAIIRTRHEDELLPLVCQIASDVCGIRFRWIGIADLKDHSLLATAQFPVKRGGQPFGVLSAYHEDEGFFDSEMTARLNELALNITFAFDSFDRESERRNALEALHSSEQHFRAYFERSMFGMAAFSPAKSWIEVNQALCSMLGYTAKELMATTWADVVHPDDLELSHTNYRKLIDGIVDEISVEKRFIKKSGDFLDTHLAVRAIRFPDGSFDYAVALVEDISSRKMAARREQMRRQTLEKVARGGSLEEVMLQVIESVESIYSNSMCSILIMDDEGKHLLCGAAPSLPSFFTEAINGVSIGLGVGSCGTSAFTRKRTVVEDIASHPYWENFKDLAAEAGLGSCWSEPIHAASGKVLGTFAIYRKEPCAPDTQEIALIESAANLVGIAIERAHAQEELHLASSIYRNSSETVMVTDTHNRIVAINPAFTKVTGYTLEDTRGKDPSILHSGRHNAEFFKAIWQDVTQQGFWQGEVWNRRKNGEAFPSWLTINVIRNKNGDVQRHVVIGSDISGKVRSDELIWRQANYDFLTNLPNRYMFQDRLEQEIRKSLRHNSLLALLFIDLDHFKDVNDTLGHPVGDQLLVEAAVRISSCVRDSDTVARMSGDEFTVILPRLANTLDGEKVAEQIIHVLAKPYIINNETIYVQASAGISFCPQDAAEAFQLISNADQAMYAAKTSGRNRLAYFTQSLHDEAQNRLKLMHDMHFAVENRQFELHFQPIIDFASGHVSKAEALIRWNHPERGMISPAEFIPLAEESGLIVKIGDWVFREAAAQAKRWCELYDIGLQISVNVSPVQFQSDALSIEDWLHHLNEIGLDANHLSIEITEGLLLNASDDVKEKLLRFRDAGIQVAIDDFGVGYSALSYLKRFDIDYLKIDQSFIQNLETNQNDLVLSEAIVMMAHRLGLNVIAEGVETQAQRHLLLEIGCDHGQGYFFSRPLPAAAFEEFLVKPVA</sequence>
<dbReference type="SMART" id="SM00091">
    <property type="entry name" value="PAS"/>
    <property type="match status" value="2"/>
</dbReference>
<dbReference type="SMART" id="SM00086">
    <property type="entry name" value="PAC"/>
    <property type="match status" value="2"/>
</dbReference>
<dbReference type="SMART" id="SM00267">
    <property type="entry name" value="GGDEF"/>
    <property type="match status" value="1"/>
</dbReference>
<organism evidence="6 7">
    <name type="scientific">Marinobacter salexigens</name>
    <dbReference type="NCBI Taxonomy" id="1925763"/>
    <lineage>
        <taxon>Bacteria</taxon>
        <taxon>Pseudomonadati</taxon>
        <taxon>Pseudomonadota</taxon>
        <taxon>Gammaproteobacteria</taxon>
        <taxon>Pseudomonadales</taxon>
        <taxon>Marinobacteraceae</taxon>
        <taxon>Marinobacter</taxon>
    </lineage>
</organism>
<feature type="domain" description="PAS" evidence="2">
    <location>
        <begin position="149"/>
        <end position="219"/>
    </location>
</feature>
<dbReference type="PROSITE" id="PS50113">
    <property type="entry name" value="PAC"/>
    <property type="match status" value="1"/>
</dbReference>
<gene>
    <name evidence="6" type="ORF">KO508_05845</name>
</gene>
<evidence type="ECO:0000313" key="6">
    <source>
        <dbReference type="EMBL" id="MBU2873529.1"/>
    </source>
</evidence>
<dbReference type="PROSITE" id="PS50887">
    <property type="entry name" value="GGDEF"/>
    <property type="match status" value="1"/>
</dbReference>
<protein>
    <submittedName>
        <fullName evidence="6">EAL domain-containing protein</fullName>
    </submittedName>
</protein>
<reference evidence="6 7" key="1">
    <citation type="submission" date="2021-05" db="EMBL/GenBank/DDBJ databases">
        <title>Draft genomes of bacteria isolated from model marine particles.</title>
        <authorList>
            <person name="Datta M.S."/>
            <person name="Schwartzman J.A."/>
            <person name="Enke T.N."/>
            <person name="Saavedra J."/>
            <person name="Cermak N."/>
            <person name="Cordero O.X."/>
        </authorList>
    </citation>
    <scope>NUCLEOTIDE SEQUENCE [LARGE SCALE GENOMIC DNA]</scope>
    <source>
        <strain evidence="6 7">D2M19</strain>
    </source>
</reference>
<dbReference type="SMART" id="SM00065">
    <property type="entry name" value="GAF"/>
    <property type="match status" value="1"/>
</dbReference>
<dbReference type="InterPro" id="IPR003018">
    <property type="entry name" value="GAF"/>
</dbReference>
<dbReference type="PANTHER" id="PTHR44757">
    <property type="entry name" value="DIGUANYLATE CYCLASE DGCP"/>
    <property type="match status" value="1"/>
</dbReference>
<comment type="caution">
    <text evidence="6">The sequence shown here is derived from an EMBL/GenBank/DDBJ whole genome shotgun (WGS) entry which is preliminary data.</text>
</comment>
<dbReference type="NCBIfam" id="TIGR00229">
    <property type="entry name" value="sensory_box"/>
    <property type="match status" value="2"/>
</dbReference>
<dbReference type="InterPro" id="IPR013655">
    <property type="entry name" value="PAS_fold_3"/>
</dbReference>
<evidence type="ECO:0000259" key="3">
    <source>
        <dbReference type="PROSITE" id="PS50113"/>
    </source>
</evidence>
<dbReference type="InterPro" id="IPR012226">
    <property type="entry name" value="Diguanyl_cyclase/Pdiesterase"/>
</dbReference>
<accession>A0ABS6A9M1</accession>
<name>A0ABS6A9M1_9GAMM</name>
<dbReference type="CDD" id="cd00130">
    <property type="entry name" value="PAS"/>
    <property type="match status" value="2"/>
</dbReference>
<feature type="domain" description="GGDEF" evidence="5">
    <location>
        <begin position="595"/>
        <end position="728"/>
    </location>
</feature>
<dbReference type="Proteomes" id="UP000753376">
    <property type="component" value="Unassembled WGS sequence"/>
</dbReference>
<dbReference type="PROSITE" id="PS50112">
    <property type="entry name" value="PAS"/>
    <property type="match status" value="2"/>
</dbReference>
<dbReference type="Pfam" id="PF13185">
    <property type="entry name" value="GAF_2"/>
    <property type="match status" value="1"/>
</dbReference>
<feature type="domain" description="PAC" evidence="3">
    <location>
        <begin position="223"/>
        <end position="275"/>
    </location>
</feature>
<dbReference type="InterPro" id="IPR001633">
    <property type="entry name" value="EAL_dom"/>
</dbReference>
<keyword evidence="7" id="KW-1185">Reference proteome</keyword>
<feature type="domain" description="PAS" evidence="2">
    <location>
        <begin position="437"/>
        <end position="483"/>
    </location>
</feature>
<dbReference type="CDD" id="cd01949">
    <property type="entry name" value="GGDEF"/>
    <property type="match status" value="1"/>
</dbReference>
<feature type="region of interest" description="Disordered" evidence="1">
    <location>
        <begin position="1"/>
        <end position="22"/>
    </location>
</feature>
<feature type="domain" description="EAL" evidence="4">
    <location>
        <begin position="737"/>
        <end position="992"/>
    </location>
</feature>
<dbReference type="InterPro" id="IPR000014">
    <property type="entry name" value="PAS"/>
</dbReference>
<proteinExistence type="predicted"/>
<dbReference type="EMBL" id="JAHKPV010000006">
    <property type="protein sequence ID" value="MBU2873529.1"/>
    <property type="molecule type" value="Genomic_DNA"/>
</dbReference>
<dbReference type="PROSITE" id="PS50883">
    <property type="entry name" value="EAL"/>
    <property type="match status" value="1"/>
</dbReference>
<dbReference type="SMART" id="SM00052">
    <property type="entry name" value="EAL"/>
    <property type="match status" value="1"/>
</dbReference>
<dbReference type="Pfam" id="PF13426">
    <property type="entry name" value="PAS_9"/>
    <property type="match status" value="1"/>
</dbReference>
<evidence type="ECO:0000259" key="2">
    <source>
        <dbReference type="PROSITE" id="PS50112"/>
    </source>
</evidence>
<evidence type="ECO:0000259" key="4">
    <source>
        <dbReference type="PROSITE" id="PS50883"/>
    </source>
</evidence>
<dbReference type="PIRSF" id="PIRSF005925">
    <property type="entry name" value="Dos"/>
    <property type="match status" value="1"/>
</dbReference>